<dbReference type="Proteomes" id="UP000254737">
    <property type="component" value="Unassembled WGS sequence"/>
</dbReference>
<dbReference type="Proteomes" id="UP000267844">
    <property type="component" value="Unassembled WGS sequence"/>
</dbReference>
<dbReference type="Proteomes" id="UP000510643">
    <property type="component" value="Chromosome"/>
</dbReference>
<name>A0A376G2Y8_9FLAO</name>
<feature type="chain" id="PRO_5044586280" description="Serine hydrolase" evidence="1">
    <location>
        <begin position="23"/>
        <end position="73"/>
    </location>
</feature>
<dbReference type="OrthoDB" id="9793489at2"/>
<dbReference type="EMBL" id="CP040908">
    <property type="protein sequence ID" value="QLL57241.1"/>
    <property type="molecule type" value="Genomic_DNA"/>
</dbReference>
<keyword evidence="1" id="KW-0732">Signal</keyword>
<dbReference type="RefSeq" id="WP_038336897.1">
    <property type="nucleotide sequence ID" value="NZ_CP040908.1"/>
</dbReference>
<keyword evidence="7" id="KW-1185">Reference proteome</keyword>
<sequence>MKTLLKILTLGLICLICQPIFAQKNAKLKHDFEKIIRSKHSFPFNGVVIVSKNGKTMYEKVHFWYYPCRKFVS</sequence>
<reference evidence="2 7" key="3">
    <citation type="submission" date="2019-06" db="EMBL/GenBank/DDBJ databases">
        <title>Emergence of pandrug resistant Empedobacter falsenii in China.</title>
        <authorList>
            <person name="Dong N."/>
            <person name="Chen S."/>
            <person name="Zhang R."/>
        </authorList>
    </citation>
    <scope>NUCLEOTIDE SEQUENCE [LARGE SCALE GENOMIC DNA]</scope>
    <source>
        <strain evidence="2 7">1681-1</strain>
    </source>
</reference>
<evidence type="ECO:0008006" key="8">
    <source>
        <dbReference type="Google" id="ProtNLM"/>
    </source>
</evidence>
<organism evidence="4 5">
    <name type="scientific">Empedobacter falsenii</name>
    <dbReference type="NCBI Taxonomy" id="343874"/>
    <lineage>
        <taxon>Bacteria</taxon>
        <taxon>Pseudomonadati</taxon>
        <taxon>Bacteroidota</taxon>
        <taxon>Flavobacteriia</taxon>
        <taxon>Flavobacteriales</taxon>
        <taxon>Weeksellaceae</taxon>
        <taxon>Empedobacter</taxon>
    </lineage>
</organism>
<evidence type="ECO:0000313" key="2">
    <source>
        <dbReference type="EMBL" id="QLL57241.1"/>
    </source>
</evidence>
<dbReference type="EMBL" id="RHPO01000012">
    <property type="protein sequence ID" value="RRT91878.1"/>
    <property type="molecule type" value="Genomic_DNA"/>
</dbReference>
<gene>
    <name evidence="3" type="ORF">EGI89_07700</name>
    <name evidence="2" type="ORF">FH779_03670</name>
    <name evidence="4" type="ORF">NCTC13456_01303</name>
</gene>
<accession>A0A376G2Y8</accession>
<feature type="signal peptide" evidence="1">
    <location>
        <begin position="1"/>
        <end position="22"/>
    </location>
</feature>
<proteinExistence type="predicted"/>
<dbReference type="STRING" id="343874.GCA_000805695_02296"/>
<reference evidence="4 5" key="1">
    <citation type="submission" date="2018-06" db="EMBL/GenBank/DDBJ databases">
        <authorList>
            <consortium name="Pathogen Informatics"/>
            <person name="Doyle S."/>
        </authorList>
    </citation>
    <scope>NUCLEOTIDE SEQUENCE [LARGE SCALE GENOMIC DNA]</scope>
    <source>
        <strain evidence="4 5">NCTC13456</strain>
    </source>
</reference>
<dbReference type="AlphaFoldDB" id="A0A376G2Y8"/>
<dbReference type="GeneID" id="78400537"/>
<protein>
    <recommendedName>
        <fullName evidence="8">Serine hydrolase</fullName>
    </recommendedName>
</protein>
<evidence type="ECO:0000313" key="3">
    <source>
        <dbReference type="EMBL" id="RRT91878.1"/>
    </source>
</evidence>
<evidence type="ECO:0000313" key="5">
    <source>
        <dbReference type="Proteomes" id="UP000254737"/>
    </source>
</evidence>
<evidence type="ECO:0000256" key="1">
    <source>
        <dbReference type="SAM" id="SignalP"/>
    </source>
</evidence>
<reference evidence="3 6" key="2">
    <citation type="submission" date="2018-10" db="EMBL/GenBank/DDBJ databases">
        <title>Transmission dynamics of multidrug resistant bacteria on intensive care unit surfaces.</title>
        <authorList>
            <person name="D'Souza A.W."/>
            <person name="Potter R.F."/>
            <person name="Wallace M."/>
            <person name="Shupe A."/>
            <person name="Patel S."/>
            <person name="Sun S."/>
            <person name="Gul D."/>
            <person name="Kwon J.H."/>
            <person name="Andleeb S."/>
            <person name="Burnham C.-A.D."/>
            <person name="Dantas G."/>
        </authorList>
    </citation>
    <scope>NUCLEOTIDE SEQUENCE [LARGE SCALE GENOMIC DNA]</scope>
    <source>
        <strain evidence="3 6">WF_348</strain>
    </source>
</reference>
<evidence type="ECO:0000313" key="4">
    <source>
        <dbReference type="EMBL" id="STD54985.1"/>
    </source>
</evidence>
<evidence type="ECO:0000313" key="6">
    <source>
        <dbReference type="Proteomes" id="UP000267844"/>
    </source>
</evidence>
<dbReference type="KEGG" id="efal:FH779_03670"/>
<evidence type="ECO:0000313" key="7">
    <source>
        <dbReference type="Proteomes" id="UP000510643"/>
    </source>
</evidence>
<dbReference type="EMBL" id="UFXS01000001">
    <property type="protein sequence ID" value="STD54985.1"/>
    <property type="molecule type" value="Genomic_DNA"/>
</dbReference>